<dbReference type="InterPro" id="IPR010982">
    <property type="entry name" value="Lambda_DNA-bd_dom_sf"/>
</dbReference>
<evidence type="ECO:0000313" key="2">
    <source>
        <dbReference type="Proteomes" id="UP000605427"/>
    </source>
</evidence>
<reference evidence="2" key="1">
    <citation type="journal article" date="2019" name="Int. J. Syst. Evol. Microbiol.">
        <title>The Global Catalogue of Microorganisms (GCM) 10K type strain sequencing project: providing services to taxonomists for standard genome sequencing and annotation.</title>
        <authorList>
            <consortium name="The Broad Institute Genomics Platform"/>
            <consortium name="The Broad Institute Genome Sequencing Center for Infectious Disease"/>
            <person name="Wu L."/>
            <person name="Ma J."/>
        </authorList>
    </citation>
    <scope>NUCLEOTIDE SEQUENCE [LARGE SCALE GENOMIC DNA]</scope>
    <source>
        <strain evidence="2">CCM 8702</strain>
    </source>
</reference>
<dbReference type="Proteomes" id="UP000605427">
    <property type="component" value="Unassembled WGS sequence"/>
</dbReference>
<accession>A0ABQ1ZRR1</accession>
<organism evidence="1 2">
    <name type="scientific">Saccharibacillus endophyticus</name>
    <dbReference type="NCBI Taxonomy" id="2060666"/>
    <lineage>
        <taxon>Bacteria</taxon>
        <taxon>Bacillati</taxon>
        <taxon>Bacillota</taxon>
        <taxon>Bacilli</taxon>
        <taxon>Bacillales</taxon>
        <taxon>Paenibacillaceae</taxon>
        <taxon>Saccharibacillus</taxon>
    </lineage>
</organism>
<dbReference type="EMBL" id="BMDD01000002">
    <property type="protein sequence ID" value="GGH75726.1"/>
    <property type="molecule type" value="Genomic_DNA"/>
</dbReference>
<dbReference type="RefSeq" id="WP_172242254.1">
    <property type="nucleotide sequence ID" value="NZ_BMDD01000002.1"/>
</dbReference>
<name>A0ABQ1ZRR1_9BACL</name>
<evidence type="ECO:0008006" key="3">
    <source>
        <dbReference type="Google" id="ProtNLM"/>
    </source>
</evidence>
<gene>
    <name evidence="1" type="ORF">GCM10007362_17080</name>
</gene>
<protein>
    <recommendedName>
        <fullName evidence="3">XRE family transcriptional regulator</fullName>
    </recommendedName>
</protein>
<proteinExistence type="predicted"/>
<sequence>MQRKKPITPFGWEIKRRLAELEMDQKTFCELYDIPPSRLSNLINGSRKAARYRKQVSTLLGLSDSPNLSLFTEEESRSAETAGTGR</sequence>
<evidence type="ECO:0000313" key="1">
    <source>
        <dbReference type="EMBL" id="GGH75726.1"/>
    </source>
</evidence>
<dbReference type="SUPFAM" id="SSF47413">
    <property type="entry name" value="lambda repressor-like DNA-binding domains"/>
    <property type="match status" value="1"/>
</dbReference>
<keyword evidence="2" id="KW-1185">Reference proteome</keyword>
<comment type="caution">
    <text evidence="1">The sequence shown here is derived from an EMBL/GenBank/DDBJ whole genome shotgun (WGS) entry which is preliminary data.</text>
</comment>